<dbReference type="SUPFAM" id="SSF141678">
    <property type="entry name" value="MAL13P1.257-like"/>
    <property type="match status" value="1"/>
</dbReference>
<gene>
    <name evidence="4" type="ORF">TTRE_0000008801</name>
</gene>
<dbReference type="InterPro" id="IPR008584">
    <property type="entry name" value="CXXC_Zn-binding_euk"/>
</dbReference>
<evidence type="ECO:0000256" key="1">
    <source>
        <dbReference type="ARBA" id="ARBA00007818"/>
    </source>
</evidence>
<evidence type="ECO:0000313" key="5">
    <source>
        <dbReference type="Proteomes" id="UP000030665"/>
    </source>
</evidence>
<dbReference type="AlphaFoldDB" id="A0A077YVQ0"/>
<name>A0A077YVQ0_TRITR</name>
<dbReference type="Pfam" id="PF05907">
    <property type="entry name" value="CXXC_Zn-b_euk"/>
    <property type="match status" value="1"/>
</dbReference>
<dbReference type="EMBL" id="HG805810">
    <property type="protein sequence ID" value="CDW51829.1"/>
    <property type="molecule type" value="Genomic_DNA"/>
</dbReference>
<dbReference type="PANTHER" id="PTHR12857:SF0">
    <property type="entry name" value="CXXC MOTIF CONTAINING ZINC BINDING PROTEIN"/>
    <property type="match status" value="1"/>
</dbReference>
<proteinExistence type="inferred from homology"/>
<keyword evidence="2" id="KW-0479">Metal-binding</keyword>
<evidence type="ECO:0000256" key="3">
    <source>
        <dbReference type="ARBA" id="ARBA00022833"/>
    </source>
</evidence>
<dbReference type="OrthoDB" id="10248838at2759"/>
<accession>A0A077YVQ0</accession>
<keyword evidence="3" id="KW-0862">Zinc</keyword>
<evidence type="ECO:0000313" key="4">
    <source>
        <dbReference type="EMBL" id="CDW51829.1"/>
    </source>
</evidence>
<reference evidence="4" key="2">
    <citation type="submission" date="2014-03" db="EMBL/GenBank/DDBJ databases">
        <title>The whipworm genome and dual-species transcriptomics of an intimate host-pathogen interaction.</title>
        <authorList>
            <person name="Foth B.J."/>
            <person name="Tsai I.J."/>
            <person name="Reid A.J."/>
            <person name="Bancroft A.J."/>
            <person name="Nichol S."/>
            <person name="Tracey A."/>
            <person name="Holroyd N."/>
            <person name="Cotton J.A."/>
            <person name="Stanley E.J."/>
            <person name="Zarowiecki M."/>
            <person name="Liu J.Z."/>
            <person name="Huckvale T."/>
            <person name="Cooper P.J."/>
            <person name="Grencis R.K."/>
            <person name="Berriman M."/>
        </authorList>
    </citation>
    <scope>NUCLEOTIDE SEQUENCE [LARGE SCALE GENOMIC DNA]</scope>
</reference>
<dbReference type="GO" id="GO:0008270">
    <property type="term" value="F:zinc ion binding"/>
    <property type="evidence" value="ECO:0007669"/>
    <property type="project" value="TreeGrafter"/>
</dbReference>
<organism evidence="4 5">
    <name type="scientific">Trichuris trichiura</name>
    <name type="common">Whipworm</name>
    <name type="synonym">Trichocephalus trichiurus</name>
    <dbReference type="NCBI Taxonomy" id="36087"/>
    <lineage>
        <taxon>Eukaryota</taxon>
        <taxon>Metazoa</taxon>
        <taxon>Ecdysozoa</taxon>
        <taxon>Nematoda</taxon>
        <taxon>Enoplea</taxon>
        <taxon>Dorylaimia</taxon>
        <taxon>Trichinellida</taxon>
        <taxon>Trichuridae</taxon>
        <taxon>Trichuris</taxon>
    </lineage>
</organism>
<dbReference type="Proteomes" id="UP000030665">
    <property type="component" value="Unassembled WGS sequence"/>
</dbReference>
<reference evidence="4" key="1">
    <citation type="submission" date="2014-01" db="EMBL/GenBank/DDBJ databases">
        <authorList>
            <person name="Aslett M."/>
        </authorList>
    </citation>
    <scope>NUCLEOTIDE SEQUENCE</scope>
</reference>
<comment type="similarity">
    <text evidence="1">Belongs to the UPF0587 family.</text>
</comment>
<dbReference type="PANTHER" id="PTHR12857">
    <property type="entry name" value="CXXC MOTIF CONTAINING ZINC BINDING PROTEIN"/>
    <property type="match status" value="1"/>
</dbReference>
<evidence type="ECO:0000256" key="2">
    <source>
        <dbReference type="ARBA" id="ARBA00022723"/>
    </source>
</evidence>
<keyword evidence="5" id="KW-1185">Reference proteome</keyword>
<protein>
    <submittedName>
        <fullName evidence="4">DUF866 domain containing protein</fullName>
    </submittedName>
</protein>
<sequence length="160" mass="18576">MPKVALELKFTCENLRELSPAYPCFRWLLKFKCTGCGESSDVWHDVIEDEKFDIPSSRGQANFVCKCKLCGEQSSIDIMKNSVRSYKTELNEMWQRMVVFDCRGMEPVDYNADGGWTVMSSKSNAIYECISLDNNEWLEYDEEGKVQLSIENVEHRFVRV</sequence>